<dbReference type="Proteomes" id="UP000011599">
    <property type="component" value="Unassembled WGS sequence"/>
</dbReference>
<dbReference type="InterPro" id="IPR008949">
    <property type="entry name" value="Isoprenoid_synthase_dom_sf"/>
</dbReference>
<dbReference type="SUPFAM" id="SSF48576">
    <property type="entry name" value="Terpenoid synthases"/>
    <property type="match status" value="1"/>
</dbReference>
<dbReference type="PATRIC" id="fig|1114856.3.peg.2775"/>
<evidence type="ECO:0000313" key="1">
    <source>
        <dbReference type="EMBL" id="ELY39663.1"/>
    </source>
</evidence>
<dbReference type="Gene3D" id="1.10.600.10">
    <property type="entry name" value="Farnesyl Diphosphate Synthase"/>
    <property type="match status" value="1"/>
</dbReference>
<protein>
    <submittedName>
        <fullName evidence="1">Uncharacterized protein</fullName>
    </submittedName>
</protein>
<keyword evidence="2" id="KW-1185">Reference proteome</keyword>
<dbReference type="RefSeq" id="WP_006090578.1">
    <property type="nucleotide sequence ID" value="NZ_AOHW01000036.1"/>
</dbReference>
<sequence>MTNIASVPRLEVEIDPFADAASQTLPEVVRPLADAYDEQIADRDRSLWRWFYRATAEFGLSCVDTDRVRRTRSAKVLATMFITVVDDVAERYGDRATFAELLKVPFEHQDADPTRAGVAGEYVRFQQELWAALQALYDDGPRAEEFAALFRFDLRQALQSVDYSALLAQHPGLASERELWTYDAHNMMVLCFADIDLAASLSFDAAELAAVREVVTRAQRMARVGNWIATWERELAEGDYSSGVVVRALESGVVSIDELRGLETRPTGDAVDPIVTAIRESEIEAYFVDRWRSEYDEAVQFVGAVDSVDLRTYLEGFETIFRAQLANRPSN</sequence>
<organism evidence="1 2">
    <name type="scientific">Natronorubrum tibetense GA33</name>
    <dbReference type="NCBI Taxonomy" id="1114856"/>
    <lineage>
        <taxon>Archaea</taxon>
        <taxon>Methanobacteriati</taxon>
        <taxon>Methanobacteriota</taxon>
        <taxon>Stenosarchaea group</taxon>
        <taxon>Halobacteria</taxon>
        <taxon>Halobacteriales</taxon>
        <taxon>Natrialbaceae</taxon>
        <taxon>Natronorubrum</taxon>
    </lineage>
</organism>
<dbReference type="AlphaFoldDB" id="L9VTR9"/>
<comment type="caution">
    <text evidence="1">The sequence shown here is derived from an EMBL/GenBank/DDBJ whole genome shotgun (WGS) entry which is preliminary data.</text>
</comment>
<accession>L9VTR9</accession>
<proteinExistence type="predicted"/>
<gene>
    <name evidence="1" type="ORF">C496_13336</name>
</gene>
<dbReference type="OrthoDB" id="255611at2157"/>
<dbReference type="EMBL" id="AOHW01000036">
    <property type="protein sequence ID" value="ELY39663.1"/>
    <property type="molecule type" value="Genomic_DNA"/>
</dbReference>
<name>L9VTR9_9EURY</name>
<reference evidence="1 2" key="1">
    <citation type="journal article" date="2014" name="PLoS Genet.">
        <title>Phylogenetically driven sequencing of extremely halophilic archaea reveals strategies for static and dynamic osmo-response.</title>
        <authorList>
            <person name="Becker E.A."/>
            <person name="Seitzer P.M."/>
            <person name="Tritt A."/>
            <person name="Larsen D."/>
            <person name="Krusor M."/>
            <person name="Yao A.I."/>
            <person name="Wu D."/>
            <person name="Madern D."/>
            <person name="Eisen J.A."/>
            <person name="Darling A.E."/>
            <person name="Facciotti M.T."/>
        </authorList>
    </citation>
    <scope>NUCLEOTIDE SEQUENCE [LARGE SCALE GENOMIC DNA]</scope>
    <source>
        <strain evidence="1 2">GA33</strain>
    </source>
</reference>
<dbReference type="Pfam" id="PF19086">
    <property type="entry name" value="Terpene_syn_C_2"/>
    <property type="match status" value="1"/>
</dbReference>
<evidence type="ECO:0000313" key="2">
    <source>
        <dbReference type="Proteomes" id="UP000011599"/>
    </source>
</evidence>
<dbReference type="eggNOG" id="arCOG07562">
    <property type="taxonomic scope" value="Archaea"/>
</dbReference>